<evidence type="ECO:0000313" key="2">
    <source>
        <dbReference type="Proteomes" id="UP001301769"/>
    </source>
</evidence>
<dbReference type="EMBL" id="MU858101">
    <property type="protein sequence ID" value="KAK4213957.1"/>
    <property type="molecule type" value="Genomic_DNA"/>
</dbReference>
<accession>A0AAN6YDA9</accession>
<evidence type="ECO:0000313" key="1">
    <source>
        <dbReference type="EMBL" id="KAK4213957.1"/>
    </source>
</evidence>
<dbReference type="Proteomes" id="UP001301769">
    <property type="component" value="Unassembled WGS sequence"/>
</dbReference>
<comment type="caution">
    <text evidence="1">The sequence shown here is derived from an EMBL/GenBank/DDBJ whole genome shotgun (WGS) entry which is preliminary data.</text>
</comment>
<name>A0AAN6YDA9_9PEZI</name>
<organism evidence="1 2">
    <name type="scientific">Rhypophila decipiens</name>
    <dbReference type="NCBI Taxonomy" id="261697"/>
    <lineage>
        <taxon>Eukaryota</taxon>
        <taxon>Fungi</taxon>
        <taxon>Dikarya</taxon>
        <taxon>Ascomycota</taxon>
        <taxon>Pezizomycotina</taxon>
        <taxon>Sordariomycetes</taxon>
        <taxon>Sordariomycetidae</taxon>
        <taxon>Sordariales</taxon>
        <taxon>Naviculisporaceae</taxon>
        <taxon>Rhypophila</taxon>
    </lineage>
</organism>
<sequence length="284" mass="32675">MEAEMNAGAYDATGLDNLDTLLSDIDESLASFRNLENMHLDAMDAETHDTTVVRRTTDLDTPLSDDGDEFSDSFRKLEDMQLEWFDLRFGEYVLQKAPEICHDRQLLDRLGRSSNAMLRPPAGPASPSIRQPVTRMQRAQDIFLRSPWDRILQELNHEEAMPVQIRIRRPGVLTTFIATMTSRNLDDFHNVKSIISDYVTRKDDDHIENQMTMDEMIQNGKAFDLAGRLAADMAMVDHLPQVLKDWKRILAYRISKVIIKYFSFFKWQQSTGTLVHYTLKGDAS</sequence>
<reference evidence="1" key="2">
    <citation type="submission" date="2023-05" db="EMBL/GenBank/DDBJ databases">
        <authorList>
            <consortium name="Lawrence Berkeley National Laboratory"/>
            <person name="Steindorff A."/>
            <person name="Hensen N."/>
            <person name="Bonometti L."/>
            <person name="Westerberg I."/>
            <person name="Brannstrom I.O."/>
            <person name="Guillou S."/>
            <person name="Cros-Aarteil S."/>
            <person name="Calhoun S."/>
            <person name="Haridas S."/>
            <person name="Kuo A."/>
            <person name="Mondo S."/>
            <person name="Pangilinan J."/>
            <person name="Riley R."/>
            <person name="Labutti K."/>
            <person name="Andreopoulos B."/>
            <person name="Lipzen A."/>
            <person name="Chen C."/>
            <person name="Yanf M."/>
            <person name="Daum C."/>
            <person name="Ng V."/>
            <person name="Clum A."/>
            <person name="Ohm R."/>
            <person name="Martin F."/>
            <person name="Silar P."/>
            <person name="Natvig D."/>
            <person name="Lalanne C."/>
            <person name="Gautier V."/>
            <person name="Ament-Velasquez S.L."/>
            <person name="Kruys A."/>
            <person name="Hutchinson M.I."/>
            <person name="Powell A.J."/>
            <person name="Barry K."/>
            <person name="Miller A.N."/>
            <person name="Grigoriev I.V."/>
            <person name="Debuchy R."/>
            <person name="Gladieux P."/>
            <person name="Thoren M.H."/>
            <person name="Johannesson H."/>
        </authorList>
    </citation>
    <scope>NUCLEOTIDE SEQUENCE</scope>
    <source>
        <strain evidence="1">PSN293</strain>
    </source>
</reference>
<gene>
    <name evidence="1" type="ORF">QBC37DRAFT_400057</name>
</gene>
<protein>
    <submittedName>
        <fullName evidence="1">Uncharacterized protein</fullName>
    </submittedName>
</protein>
<keyword evidence="2" id="KW-1185">Reference proteome</keyword>
<proteinExistence type="predicted"/>
<dbReference type="AlphaFoldDB" id="A0AAN6YDA9"/>
<reference evidence="1" key="1">
    <citation type="journal article" date="2023" name="Mol. Phylogenet. Evol.">
        <title>Genome-scale phylogeny and comparative genomics of the fungal order Sordariales.</title>
        <authorList>
            <person name="Hensen N."/>
            <person name="Bonometti L."/>
            <person name="Westerberg I."/>
            <person name="Brannstrom I.O."/>
            <person name="Guillou S."/>
            <person name="Cros-Aarteil S."/>
            <person name="Calhoun S."/>
            <person name="Haridas S."/>
            <person name="Kuo A."/>
            <person name="Mondo S."/>
            <person name="Pangilinan J."/>
            <person name="Riley R."/>
            <person name="LaButti K."/>
            <person name="Andreopoulos B."/>
            <person name="Lipzen A."/>
            <person name="Chen C."/>
            <person name="Yan M."/>
            <person name="Daum C."/>
            <person name="Ng V."/>
            <person name="Clum A."/>
            <person name="Steindorff A."/>
            <person name="Ohm R.A."/>
            <person name="Martin F."/>
            <person name="Silar P."/>
            <person name="Natvig D.O."/>
            <person name="Lalanne C."/>
            <person name="Gautier V."/>
            <person name="Ament-Velasquez S.L."/>
            <person name="Kruys A."/>
            <person name="Hutchinson M.I."/>
            <person name="Powell A.J."/>
            <person name="Barry K."/>
            <person name="Miller A.N."/>
            <person name="Grigoriev I.V."/>
            <person name="Debuchy R."/>
            <person name="Gladieux P."/>
            <person name="Hiltunen Thoren M."/>
            <person name="Johannesson H."/>
        </authorList>
    </citation>
    <scope>NUCLEOTIDE SEQUENCE</scope>
    <source>
        <strain evidence="1">PSN293</strain>
    </source>
</reference>